<evidence type="ECO:0000313" key="2">
    <source>
        <dbReference type="EMBL" id="KRY83831.1"/>
    </source>
</evidence>
<dbReference type="Proteomes" id="UP000054995">
    <property type="component" value="Unassembled WGS sequence"/>
</dbReference>
<evidence type="ECO:0000313" key="3">
    <source>
        <dbReference type="Proteomes" id="UP000054995"/>
    </source>
</evidence>
<evidence type="ECO:0000256" key="1">
    <source>
        <dbReference type="SAM" id="Phobius"/>
    </source>
</evidence>
<keyword evidence="3" id="KW-1185">Reference proteome</keyword>
<gene>
    <name evidence="2" type="ORF">T4D_10115</name>
</gene>
<keyword evidence="1" id="KW-0812">Transmembrane</keyword>
<keyword evidence="1" id="KW-1133">Transmembrane helix</keyword>
<protein>
    <submittedName>
        <fullName evidence="2">Uncharacterized protein</fullName>
    </submittedName>
</protein>
<keyword evidence="1" id="KW-0472">Membrane</keyword>
<reference evidence="2 3" key="1">
    <citation type="submission" date="2015-01" db="EMBL/GenBank/DDBJ databases">
        <title>Evolution of Trichinella species and genotypes.</title>
        <authorList>
            <person name="Korhonen P.K."/>
            <person name="Edoardo P."/>
            <person name="Giuseppe L.R."/>
            <person name="Gasser R.B."/>
        </authorList>
    </citation>
    <scope>NUCLEOTIDE SEQUENCE [LARGE SCALE GENOMIC DNA]</scope>
    <source>
        <strain evidence="2">ISS470</strain>
    </source>
</reference>
<comment type="caution">
    <text evidence="2">The sequence shown here is derived from an EMBL/GenBank/DDBJ whole genome shotgun (WGS) entry which is preliminary data.</text>
</comment>
<organism evidence="2 3">
    <name type="scientific">Trichinella pseudospiralis</name>
    <name type="common">Parasitic roundworm</name>
    <dbReference type="NCBI Taxonomy" id="6337"/>
    <lineage>
        <taxon>Eukaryota</taxon>
        <taxon>Metazoa</taxon>
        <taxon>Ecdysozoa</taxon>
        <taxon>Nematoda</taxon>
        <taxon>Enoplea</taxon>
        <taxon>Dorylaimia</taxon>
        <taxon>Trichinellida</taxon>
        <taxon>Trichinellidae</taxon>
        <taxon>Trichinella</taxon>
    </lineage>
</organism>
<dbReference type="AlphaFoldDB" id="A0A0V1FCP3"/>
<feature type="transmembrane region" description="Helical" evidence="1">
    <location>
        <begin position="49"/>
        <end position="67"/>
    </location>
</feature>
<sequence length="74" mass="8863">MKEADYITGNSVPCEILRTEDRKTVDFYQLKVKYCMHNKVTLCVIFKRVSIETLFILKMLLCIMYLSKQFEKEM</sequence>
<proteinExistence type="predicted"/>
<accession>A0A0V1FCP3</accession>
<name>A0A0V1FCP3_TRIPS</name>
<dbReference type="EMBL" id="JYDT01000130">
    <property type="protein sequence ID" value="KRY83831.1"/>
    <property type="molecule type" value="Genomic_DNA"/>
</dbReference>